<keyword evidence="4" id="KW-1015">Disulfide bond</keyword>
<accession>A0A919V9Q5</accession>
<dbReference type="Pfam" id="PF13385">
    <property type="entry name" value="Laminin_G_3"/>
    <property type="match status" value="1"/>
</dbReference>
<feature type="compositionally biased region" description="Low complexity" evidence="5">
    <location>
        <begin position="38"/>
        <end position="48"/>
    </location>
</feature>
<feature type="signal peptide" evidence="6">
    <location>
        <begin position="1"/>
        <end position="38"/>
    </location>
</feature>
<protein>
    <recommendedName>
        <fullName evidence="7">LamG-like jellyroll fold domain-containing protein</fullName>
    </recommendedName>
</protein>
<dbReference type="InterPro" id="IPR013320">
    <property type="entry name" value="ConA-like_dom_sf"/>
</dbReference>
<dbReference type="InterPro" id="IPR006558">
    <property type="entry name" value="LamG-like"/>
</dbReference>
<evidence type="ECO:0000256" key="4">
    <source>
        <dbReference type="ARBA" id="ARBA00023157"/>
    </source>
</evidence>
<evidence type="ECO:0000313" key="8">
    <source>
        <dbReference type="EMBL" id="GII95566.1"/>
    </source>
</evidence>
<evidence type="ECO:0000313" key="9">
    <source>
        <dbReference type="Proteomes" id="UP000606172"/>
    </source>
</evidence>
<evidence type="ECO:0000256" key="6">
    <source>
        <dbReference type="SAM" id="SignalP"/>
    </source>
</evidence>
<dbReference type="SMART" id="SM00560">
    <property type="entry name" value="LamGL"/>
    <property type="match status" value="1"/>
</dbReference>
<dbReference type="InterPro" id="IPR029476">
    <property type="entry name" value="DNase_NucA_NucB"/>
</dbReference>
<reference evidence="8" key="1">
    <citation type="submission" date="2021-01" db="EMBL/GenBank/DDBJ databases">
        <title>Whole genome shotgun sequence of Sinosporangium siamense NBRC 109515.</title>
        <authorList>
            <person name="Komaki H."/>
            <person name="Tamura T."/>
        </authorList>
    </citation>
    <scope>NUCLEOTIDE SEQUENCE</scope>
    <source>
        <strain evidence="8">NBRC 109515</strain>
    </source>
</reference>
<evidence type="ECO:0000256" key="5">
    <source>
        <dbReference type="SAM" id="MobiDB-lite"/>
    </source>
</evidence>
<feature type="chain" id="PRO_5037552210" description="LamG-like jellyroll fold domain-containing protein" evidence="6">
    <location>
        <begin position="39"/>
        <end position="1445"/>
    </location>
</feature>
<keyword evidence="3 6" id="KW-0732">Signal</keyword>
<sequence length="1445" mass="157339">MGISSANYGALSSRYRRVSLLAALSLFTSLLTAPPVLAGSSSSRSSASPPIPGSVDAAKHEAKKQNKRIEIPYLRSENSTTFANPDSRTLYTEVHSNAIRVQKDGAWQAIDTMLVEQDGIVKPKAIKGELTLSGGGTTTLLEIKSSEGKATVYANGKLPKPQLSGNTALYPAAYGEGIDLVVTVTPTGYRQDILIHQRPTKKIQIRVPVDLPDGLRYGKGSSSGLALLSIKDSKKIANIAPAPVADAIAASNPDKGRIGSAAISVDGAGKRQNLLIAPDAKFLSDPHVTYPVTITAASDTWTGTGLDGDTFVSHSYPNSSSNQSLDRIIAGKSNNGSVTWRSYVRFNVASTPLMGGTVENADLRLWNHQSNTCDSEINSGIIARRITTDWDINTMTWNSQPSVTDHAFVANKGAYDMDCPRGEGELYYSIEQMVQGWMDGTADYGVQFSAVREDDITNWRWHRSSEYGYWGSGTPRGPVLFVQYIPAPQPAEVGTLQYGNWSATQEELIDQQGRQTEIEDPPFTTPSDEEARQAALNSDVRTSINANELQAPVHLTGDALQEFADDEGGGFEEYPEPPPEQDTIPPQVLTDPSDGETGVDPNVEIRVAFTESVSGPIFAIRDSVGADVTFLATPIGDDPDTPEVEPGDRGWALKPAQPLHATKPYRIEVKAASDATGNIMADYAATFTTRGQVVPVPGLVAAYGMEEGAGATVTDASGQNNTGTAVDATWDSAGKFGQALSFNGSTSVVNVADAPSLRLTTALTLSAWVKPTTLTDWRTVVAKQLSSSNGASYVLYGSNGTGPSGWFQSGGQSSQISGPEPLAVDTWSHVAVTYDGTTARLYVNGEQFAEVPLSGDLDDDGGAVQIGSNSVWGEFFSGLIDEVRIYNIAQTSGQIQTDMASPIGSTQLLSGSTPPLSHKLAPSKSHALKLIATPSEKVAGKTLVTSLAPRFKVWTTGVPRLVEMQVIEAPTKSSRSVKTLWSGKAMQSVKRSYVHLDMSKGRLRNGQSVRWRARTDTTAGWSPWQDLRIEVAEKEPKGRKVSSVSVDSIAAQADEDALVTDCWAHEHSARNLATDGYLASRHSWCAIQELAKGDARFGTSNMVNGITADTTIVGYTISNGEGQPTDLRYSRYRISLKDVTPVGGAYNQWGWIAFGVKTENSQCKVWGDTYVEGSWQEWRDGKVAAFTIASEERNGTGIDKVEWCYPKFYSKVWLPQVPSTKVKYYWSDAKPQVRCDSAYYITRNYGSGCVFDKATAVYRTTESRPGYPWTNLGDPDNVNMAYRSVPAHIWTAQHKPELTIPIRLNKSIPGHWLGGGAPLSRQNNKTWKRKNNEKSREICRTLFTDYDRRDAELGDSKYHKVYQCDEFPFQSTMQGTWVSVERVNSPDNFAYSVRPVWHKRNTEDGIQLGAFYGTQRILAEDGVRRRVKFDQFYVEAYVPGQNPHQ</sequence>
<dbReference type="InterPro" id="IPR055372">
    <property type="entry name" value="CBM96"/>
</dbReference>
<keyword evidence="9" id="KW-1185">Reference proteome</keyword>
<dbReference type="NCBIfam" id="NF033679">
    <property type="entry name" value="DNRLRE_dom"/>
    <property type="match status" value="1"/>
</dbReference>
<evidence type="ECO:0000256" key="2">
    <source>
        <dbReference type="ARBA" id="ARBA00022525"/>
    </source>
</evidence>
<dbReference type="Proteomes" id="UP000606172">
    <property type="component" value="Unassembled WGS sequence"/>
</dbReference>
<evidence type="ECO:0000256" key="1">
    <source>
        <dbReference type="ARBA" id="ARBA00004613"/>
    </source>
</evidence>
<dbReference type="InterPro" id="IPR032812">
    <property type="entry name" value="SbsA_Ig"/>
</dbReference>
<dbReference type="Gene3D" id="2.60.120.200">
    <property type="match status" value="1"/>
</dbReference>
<name>A0A919V9Q5_9ACTN</name>
<evidence type="ECO:0000256" key="3">
    <source>
        <dbReference type="ARBA" id="ARBA00022729"/>
    </source>
</evidence>
<feature type="region of interest" description="Disordered" evidence="5">
    <location>
        <begin position="38"/>
        <end position="64"/>
    </location>
</feature>
<dbReference type="GO" id="GO:0005576">
    <property type="term" value="C:extracellular region"/>
    <property type="evidence" value="ECO:0007669"/>
    <property type="project" value="UniProtKB-SubCell"/>
</dbReference>
<keyword evidence="2" id="KW-0964">Secreted</keyword>
<dbReference type="SUPFAM" id="SSF49899">
    <property type="entry name" value="Concanavalin A-like lectins/glucanases"/>
    <property type="match status" value="1"/>
</dbReference>
<feature type="domain" description="LamG-like jellyroll fold" evidence="7">
    <location>
        <begin position="761"/>
        <end position="893"/>
    </location>
</feature>
<comment type="subcellular location">
    <subcellularLocation>
        <location evidence="1">Secreted</location>
    </subcellularLocation>
</comment>
<organism evidence="8 9">
    <name type="scientific">Sinosporangium siamense</name>
    <dbReference type="NCBI Taxonomy" id="1367973"/>
    <lineage>
        <taxon>Bacteria</taxon>
        <taxon>Bacillati</taxon>
        <taxon>Actinomycetota</taxon>
        <taxon>Actinomycetes</taxon>
        <taxon>Streptosporangiales</taxon>
        <taxon>Streptosporangiaceae</taxon>
        <taxon>Sinosporangium</taxon>
    </lineage>
</organism>
<dbReference type="EMBL" id="BOOW01000036">
    <property type="protein sequence ID" value="GII95566.1"/>
    <property type="molecule type" value="Genomic_DNA"/>
</dbReference>
<dbReference type="Pfam" id="PF13205">
    <property type="entry name" value="Big_5"/>
    <property type="match status" value="1"/>
</dbReference>
<gene>
    <name evidence="8" type="ORF">Ssi02_57970</name>
</gene>
<evidence type="ECO:0000259" key="7">
    <source>
        <dbReference type="SMART" id="SM00560"/>
    </source>
</evidence>
<dbReference type="Pfam" id="PF24517">
    <property type="entry name" value="CBM96"/>
    <property type="match status" value="1"/>
</dbReference>
<comment type="caution">
    <text evidence="8">The sequence shown here is derived from an EMBL/GenBank/DDBJ whole genome shotgun (WGS) entry which is preliminary data.</text>
</comment>
<dbReference type="Pfam" id="PF14040">
    <property type="entry name" value="DNase_NucA_NucB"/>
    <property type="match status" value="1"/>
</dbReference>
<proteinExistence type="predicted"/>